<evidence type="ECO:0000259" key="1">
    <source>
        <dbReference type="SMART" id="SM00382"/>
    </source>
</evidence>
<reference evidence="2 3" key="1">
    <citation type="journal article" date="2010" name="J. Bacteriol.">
        <title>Genome sequence of the milbemycin-producing bacterium Streptomyces bingchenggensis.</title>
        <authorList>
            <person name="Wang X.J."/>
            <person name="Yan Y.J."/>
            <person name="Zhang B."/>
            <person name="An J."/>
            <person name="Wang J.J."/>
            <person name="Tian J."/>
            <person name="Jiang L."/>
            <person name="Chen Y.H."/>
            <person name="Huang S.X."/>
            <person name="Yin M."/>
            <person name="Zhang J."/>
            <person name="Gao A.L."/>
            <person name="Liu C.X."/>
            <person name="Zhu Z.X."/>
            <person name="Xiang W.S."/>
        </authorList>
    </citation>
    <scope>NUCLEOTIDE SEQUENCE [LARGE SCALE GENOMIC DNA]</scope>
    <source>
        <strain evidence="2 3">BCW-1</strain>
    </source>
</reference>
<accession>D7CEM9</accession>
<evidence type="ECO:0000313" key="3">
    <source>
        <dbReference type="Proteomes" id="UP000000377"/>
    </source>
</evidence>
<dbReference type="EMBL" id="CP002047">
    <property type="protein sequence ID" value="ADI08925.1"/>
    <property type="molecule type" value="Genomic_DNA"/>
</dbReference>
<dbReference type="AlphaFoldDB" id="D7CEM9"/>
<feature type="domain" description="AAA+ ATPase" evidence="1">
    <location>
        <begin position="347"/>
        <end position="483"/>
    </location>
</feature>
<proteinExistence type="predicted"/>
<dbReference type="PATRIC" id="fig|749414.3.peg.5986"/>
<dbReference type="HOGENOM" id="CLU_287130_0_0_11"/>
<dbReference type="Gene3D" id="3.40.50.300">
    <property type="entry name" value="P-loop containing nucleotide triphosphate hydrolases"/>
    <property type="match status" value="1"/>
</dbReference>
<keyword evidence="3" id="KW-1185">Reference proteome</keyword>
<sequence length="905" mass="99716">MLPCPVPHGDDVTIADLVAAPDHQQPPLKTLAHVEFQLRVLGLLCAAAANGPTKLKTPGSLDVWARYITLQRGSLQCDACQSAALDVADSITTLVADGTSIRRMRNQVFHGGPTPQNVDLDALHAVVSANAERIVGIHEHGHVDRLEPFFLPINGELGALHDYSEACANYWPRRGPATDVTRTEILEQLQRLGLQSNDRVLENFAMDIEKDLRGFAERDSILALIDPPQPIMVRWDLRTSGGTVPRVDRFVVTADQARIWQSESGPKSYQAFLAEICNWKLLKERLLEQLDEQVALEGSIKEELFPELKQKVPHVPAQVRLAGEGGEATITQACQRITEQTGLYSSHTNLITLTGEAGSGKTHSLLQFARESLTQEGEINPLAIYISSSGASANSLDTLLDARMARTRILDKSSVLALCRAGLAVLVIDGFDELLGFRTYDNPLTGLKPILDALRGRGTVILSARSSYSEARLRQNLERRNALEWPPDVQTLELLPWKREQLKALVGQLSIDDVQREIPAEVQKLLTTPFFCLAFAAWTRSDEKSEFLHFVVDAYLQRERRKLTGQGGSLFGSDVLADIFSEVAELIARNALPEVSEEDLELAASQALERDLTKEEKRRLIALCGMSAEWAEEELSFRFTHLAIAEQFLARQVVRLPLDQAAALLFTVPVSALCAQLIVSLYQAEHGQAPTALIAALQQKVNEVDTYVSDLPGAISLGELWAHVHATATTPRAARRITVEDLQLGGSGKVSLHEAHIQNLVVGPGVELALTASRIDRLDLSKTTGAALVGDSYQQVLEMLVHGELATGQSRIKHALGLPTDTTEDVDEIDNFYLTNIALARGAIVINARDHAPAGDKRLDWVREYPSTAWQNFLRRMQDEGRIILERVNASGPPKVRLRLMEKND</sequence>
<dbReference type="SMART" id="SM00382">
    <property type="entry name" value="AAA"/>
    <property type="match status" value="1"/>
</dbReference>
<dbReference type="SUPFAM" id="SSF52540">
    <property type="entry name" value="P-loop containing nucleoside triphosphate hydrolases"/>
    <property type="match status" value="1"/>
</dbReference>
<dbReference type="Proteomes" id="UP000000377">
    <property type="component" value="Chromosome"/>
</dbReference>
<dbReference type="InterPro" id="IPR003593">
    <property type="entry name" value="AAA+_ATPase"/>
</dbReference>
<evidence type="ECO:0000313" key="2">
    <source>
        <dbReference type="EMBL" id="ADI08925.1"/>
    </source>
</evidence>
<dbReference type="KEGG" id="sbh:SBI_05805"/>
<gene>
    <name evidence="2" type="ordered locus">SBI_05805</name>
</gene>
<name>D7CEM9_STRBB</name>
<protein>
    <recommendedName>
        <fullName evidence="1">AAA+ ATPase domain-containing protein</fullName>
    </recommendedName>
</protein>
<dbReference type="InterPro" id="IPR027417">
    <property type="entry name" value="P-loop_NTPase"/>
</dbReference>
<dbReference type="eggNOG" id="COG5635">
    <property type="taxonomic scope" value="Bacteria"/>
</dbReference>
<organism evidence="2 3">
    <name type="scientific">Streptomyces bingchenggensis (strain BCW-1)</name>
    <dbReference type="NCBI Taxonomy" id="749414"/>
    <lineage>
        <taxon>Bacteria</taxon>
        <taxon>Bacillati</taxon>
        <taxon>Actinomycetota</taxon>
        <taxon>Actinomycetes</taxon>
        <taxon>Kitasatosporales</taxon>
        <taxon>Streptomycetaceae</taxon>
        <taxon>Streptomyces</taxon>
    </lineage>
</organism>
<dbReference type="STRING" id="749414.SBI_05805"/>